<accession>A0A6G1ICQ6</accession>
<keyword evidence="2" id="KW-0274">FAD</keyword>
<dbReference type="InterPro" id="IPR002938">
    <property type="entry name" value="FAD-bd"/>
</dbReference>
<organism evidence="6 7">
    <name type="scientific">Lentithecium fluviatile CBS 122367</name>
    <dbReference type="NCBI Taxonomy" id="1168545"/>
    <lineage>
        <taxon>Eukaryota</taxon>
        <taxon>Fungi</taxon>
        <taxon>Dikarya</taxon>
        <taxon>Ascomycota</taxon>
        <taxon>Pezizomycotina</taxon>
        <taxon>Dothideomycetes</taxon>
        <taxon>Pleosporomycetidae</taxon>
        <taxon>Pleosporales</taxon>
        <taxon>Massarineae</taxon>
        <taxon>Lentitheciaceae</taxon>
        <taxon>Lentithecium</taxon>
    </lineage>
</organism>
<feature type="domain" description="FAD-binding" evidence="5">
    <location>
        <begin position="5"/>
        <end position="336"/>
    </location>
</feature>
<keyword evidence="7" id="KW-1185">Reference proteome</keyword>
<reference evidence="6" key="1">
    <citation type="journal article" date="2020" name="Stud. Mycol.">
        <title>101 Dothideomycetes genomes: a test case for predicting lifestyles and emergence of pathogens.</title>
        <authorList>
            <person name="Haridas S."/>
            <person name="Albert R."/>
            <person name="Binder M."/>
            <person name="Bloem J."/>
            <person name="Labutti K."/>
            <person name="Salamov A."/>
            <person name="Andreopoulos B."/>
            <person name="Baker S."/>
            <person name="Barry K."/>
            <person name="Bills G."/>
            <person name="Bluhm B."/>
            <person name="Cannon C."/>
            <person name="Castanera R."/>
            <person name="Culley D."/>
            <person name="Daum C."/>
            <person name="Ezra D."/>
            <person name="Gonzalez J."/>
            <person name="Henrissat B."/>
            <person name="Kuo A."/>
            <person name="Liang C."/>
            <person name="Lipzen A."/>
            <person name="Lutzoni F."/>
            <person name="Magnuson J."/>
            <person name="Mondo S."/>
            <person name="Nolan M."/>
            <person name="Ohm R."/>
            <person name="Pangilinan J."/>
            <person name="Park H.-J."/>
            <person name="Ramirez L."/>
            <person name="Alfaro M."/>
            <person name="Sun H."/>
            <person name="Tritt A."/>
            <person name="Yoshinaga Y."/>
            <person name="Zwiers L.-H."/>
            <person name="Turgeon B."/>
            <person name="Goodwin S."/>
            <person name="Spatafora J."/>
            <person name="Crous P."/>
            <person name="Grigoriev I."/>
        </authorList>
    </citation>
    <scope>NUCLEOTIDE SEQUENCE</scope>
    <source>
        <strain evidence="6">CBS 122367</strain>
    </source>
</reference>
<keyword evidence="4" id="KW-0732">Signal</keyword>
<dbReference type="InterPro" id="IPR051704">
    <property type="entry name" value="FAD_aromatic-hydroxylase"/>
</dbReference>
<keyword evidence="6" id="KW-0503">Monooxygenase</keyword>
<dbReference type="Proteomes" id="UP000799291">
    <property type="component" value="Unassembled WGS sequence"/>
</dbReference>
<evidence type="ECO:0000256" key="1">
    <source>
        <dbReference type="ARBA" id="ARBA00022630"/>
    </source>
</evidence>
<dbReference type="PRINTS" id="PR00420">
    <property type="entry name" value="RNGMNOXGNASE"/>
</dbReference>
<dbReference type="Pfam" id="PF01494">
    <property type="entry name" value="FAD_binding_3"/>
    <property type="match status" value="1"/>
</dbReference>
<dbReference type="AlphaFoldDB" id="A0A6G1ICQ6"/>
<evidence type="ECO:0000256" key="2">
    <source>
        <dbReference type="ARBA" id="ARBA00022827"/>
    </source>
</evidence>
<feature type="signal peptide" evidence="4">
    <location>
        <begin position="1"/>
        <end position="19"/>
    </location>
</feature>
<evidence type="ECO:0000313" key="7">
    <source>
        <dbReference type="Proteomes" id="UP000799291"/>
    </source>
</evidence>
<evidence type="ECO:0000256" key="4">
    <source>
        <dbReference type="SAM" id="SignalP"/>
    </source>
</evidence>
<keyword evidence="1" id="KW-0285">Flavoprotein</keyword>
<protein>
    <submittedName>
        <fullName evidence="6">Flavo protein monooxygenase</fullName>
    </submittedName>
</protein>
<dbReference type="GO" id="GO:0004497">
    <property type="term" value="F:monooxygenase activity"/>
    <property type="evidence" value="ECO:0007669"/>
    <property type="project" value="UniProtKB-KW"/>
</dbReference>
<feature type="chain" id="PRO_5026143211" evidence="4">
    <location>
        <begin position="20"/>
        <end position="424"/>
    </location>
</feature>
<dbReference type="Gene3D" id="3.50.50.60">
    <property type="entry name" value="FAD/NAD(P)-binding domain"/>
    <property type="match status" value="1"/>
</dbReference>
<keyword evidence="3" id="KW-0560">Oxidoreductase</keyword>
<dbReference type="InterPro" id="IPR036188">
    <property type="entry name" value="FAD/NAD-bd_sf"/>
</dbReference>
<name>A0A6G1ICQ6_9PLEO</name>
<evidence type="ECO:0000259" key="5">
    <source>
        <dbReference type="Pfam" id="PF01494"/>
    </source>
</evidence>
<evidence type="ECO:0000313" key="6">
    <source>
        <dbReference type="EMBL" id="KAF2675986.1"/>
    </source>
</evidence>
<dbReference type="OrthoDB" id="655030at2759"/>
<proteinExistence type="predicted"/>
<dbReference type="Gene3D" id="3.30.9.10">
    <property type="entry name" value="D-Amino Acid Oxidase, subunit A, domain 2"/>
    <property type="match status" value="1"/>
</dbReference>
<dbReference type="PANTHER" id="PTHR46865:SF2">
    <property type="entry name" value="MONOOXYGENASE"/>
    <property type="match status" value="1"/>
</dbReference>
<dbReference type="EMBL" id="MU005642">
    <property type="protein sequence ID" value="KAF2675986.1"/>
    <property type="molecule type" value="Genomic_DNA"/>
</dbReference>
<dbReference type="GO" id="GO:0071949">
    <property type="term" value="F:FAD binding"/>
    <property type="evidence" value="ECO:0007669"/>
    <property type="project" value="InterPro"/>
</dbReference>
<gene>
    <name evidence="6" type="ORF">K458DRAFT_397394</name>
</gene>
<dbReference type="PANTHER" id="PTHR46865">
    <property type="entry name" value="OXIDOREDUCTASE-RELATED"/>
    <property type="match status" value="1"/>
</dbReference>
<evidence type="ECO:0000256" key="3">
    <source>
        <dbReference type="ARBA" id="ARBA00023002"/>
    </source>
</evidence>
<dbReference type="SUPFAM" id="SSF51905">
    <property type="entry name" value="FAD/NAD(P)-binding domain"/>
    <property type="match status" value="1"/>
</dbReference>
<sequence length="424" mass="46297">MSNLHILISGGGIAGPCLAWWLTKAQVPAHITIVERSPTPRTTGQAVDIRDFAVDVIRGMGLEETIRSKTTTEEGIEFVYADGVRKAKFPASGDADAQSFTSEFEILRGDLAKIFYEVAKDVKEVEYIFGEHITEVQEESSNGKVRVRFANGRPEGQYDIVVGADGMISKTRQLVFGKGPDDGNYLKRLGQYVAFFTIPKMPSDTKFAQWYFTHGGRMGVTRPSQYGDTRAYLGVSDKNLSRFDGIARAMKEGKEAQMAWLAEQMQGAGWQMERLVEGMKSSEDFYMQETAQVKIESFVKGRVALLGDAGYCPSPISGVGTTSAIVGAYVLAGEISNSPDNIPQALVQYHNVLRPFVNQCQTLPPGAPHIANPQTELGVKIVDTMVGIASSLLVKKIASVVSGALPRAFTSRKWEAPKYAAFEG</sequence>